<proteinExistence type="predicted"/>
<reference evidence="2" key="2">
    <citation type="submission" date="2021-09" db="EMBL/GenBank/DDBJ databases">
        <authorList>
            <person name="Gilroy R."/>
        </authorList>
    </citation>
    <scope>NUCLEOTIDE SEQUENCE</scope>
    <source>
        <strain evidence="2">ChiGjej2B2-19336</strain>
    </source>
</reference>
<organism evidence="2 3">
    <name type="scientific">Mailhella massiliensis</name>
    <dbReference type="NCBI Taxonomy" id="1903261"/>
    <lineage>
        <taxon>Bacteria</taxon>
        <taxon>Pseudomonadati</taxon>
        <taxon>Thermodesulfobacteriota</taxon>
        <taxon>Desulfovibrionia</taxon>
        <taxon>Desulfovibrionales</taxon>
        <taxon>Desulfovibrionaceae</taxon>
        <taxon>Mailhella</taxon>
    </lineage>
</organism>
<evidence type="ECO:0000259" key="1">
    <source>
        <dbReference type="Pfam" id="PF13784"/>
    </source>
</evidence>
<feature type="non-terminal residue" evidence="2">
    <location>
        <position position="111"/>
    </location>
</feature>
<feature type="domain" description="Fic/DOC N-terminal" evidence="1">
    <location>
        <begin position="30"/>
        <end position="107"/>
    </location>
</feature>
<protein>
    <recommendedName>
        <fullName evidence="1">Fic/DOC N-terminal domain-containing protein</fullName>
    </recommendedName>
</protein>
<evidence type="ECO:0000313" key="3">
    <source>
        <dbReference type="Proteomes" id="UP000698963"/>
    </source>
</evidence>
<gene>
    <name evidence="2" type="ORF">K8W16_08775</name>
</gene>
<comment type="caution">
    <text evidence="2">The sequence shown here is derived from an EMBL/GenBank/DDBJ whole genome shotgun (WGS) entry which is preliminary data.</text>
</comment>
<dbReference type="RefSeq" id="WP_304122768.1">
    <property type="nucleotide sequence ID" value="NZ_DYZA01000175.1"/>
</dbReference>
<sequence length="111" mass="12366">MNIRPFVPPMLPLDVSEDRWGHFGMLDFYATAALAQLNGMMLASAKADLFWLTWLLKEAQSSNVIEGTVTTFDEILGENVGVVVSAERQDDVKEVMNYREAMQVGLEEIAA</sequence>
<accession>A0A921AWP5</accession>
<evidence type="ECO:0000313" key="2">
    <source>
        <dbReference type="EMBL" id="HJD97722.1"/>
    </source>
</evidence>
<dbReference type="EMBL" id="DYZA01000175">
    <property type="protein sequence ID" value="HJD97722.1"/>
    <property type="molecule type" value="Genomic_DNA"/>
</dbReference>
<dbReference type="Pfam" id="PF13784">
    <property type="entry name" value="Fic_N"/>
    <property type="match status" value="1"/>
</dbReference>
<dbReference type="InterPro" id="IPR025758">
    <property type="entry name" value="Fic/DOC_N"/>
</dbReference>
<name>A0A921AWP5_9BACT</name>
<dbReference type="AlphaFoldDB" id="A0A921AWP5"/>
<dbReference type="Proteomes" id="UP000698963">
    <property type="component" value="Unassembled WGS sequence"/>
</dbReference>
<reference evidence="2" key="1">
    <citation type="journal article" date="2021" name="PeerJ">
        <title>Extensive microbial diversity within the chicken gut microbiome revealed by metagenomics and culture.</title>
        <authorList>
            <person name="Gilroy R."/>
            <person name="Ravi A."/>
            <person name="Getino M."/>
            <person name="Pursley I."/>
            <person name="Horton D.L."/>
            <person name="Alikhan N.F."/>
            <person name="Baker D."/>
            <person name="Gharbi K."/>
            <person name="Hall N."/>
            <person name="Watson M."/>
            <person name="Adriaenssens E.M."/>
            <person name="Foster-Nyarko E."/>
            <person name="Jarju S."/>
            <person name="Secka A."/>
            <person name="Antonio M."/>
            <person name="Oren A."/>
            <person name="Chaudhuri R.R."/>
            <person name="La Ragione R."/>
            <person name="Hildebrand F."/>
            <person name="Pallen M.J."/>
        </authorList>
    </citation>
    <scope>NUCLEOTIDE SEQUENCE</scope>
    <source>
        <strain evidence="2">ChiGjej2B2-19336</strain>
    </source>
</reference>